<feature type="chain" id="PRO_5005515912" evidence="2">
    <location>
        <begin position="20"/>
        <end position="237"/>
    </location>
</feature>
<proteinExistence type="evidence at transcript level"/>
<keyword evidence="2" id="KW-0732">Signal</keyword>
<evidence type="ECO:0000256" key="2">
    <source>
        <dbReference type="SAM" id="SignalP"/>
    </source>
</evidence>
<reference evidence="3" key="1">
    <citation type="submission" date="2012-12" db="EMBL/GenBank/DDBJ databases">
        <title>Identification and characterization of a phenylalanine ammonia-lyase gene family in Isatis indigotica Fort.</title>
        <authorList>
            <person name="Liu Q."/>
            <person name="Chen J."/>
            <person name="Zhou X."/>
            <person name="Di P."/>
            <person name="Xiao Y."/>
            <person name="Xuan H."/>
            <person name="Zhang L."/>
            <person name="Chen W."/>
        </authorList>
    </citation>
    <scope>NUCLEOTIDE SEQUENCE</scope>
    <source>
        <tissue evidence="3">Salivary gland</tissue>
    </source>
</reference>
<organism evidence="3">
    <name type="scientific">Ixodes ricinus</name>
    <name type="common">Common tick</name>
    <name type="synonym">Acarus ricinus</name>
    <dbReference type="NCBI Taxonomy" id="34613"/>
    <lineage>
        <taxon>Eukaryota</taxon>
        <taxon>Metazoa</taxon>
        <taxon>Ecdysozoa</taxon>
        <taxon>Arthropoda</taxon>
        <taxon>Chelicerata</taxon>
        <taxon>Arachnida</taxon>
        <taxon>Acari</taxon>
        <taxon>Parasitiformes</taxon>
        <taxon>Ixodida</taxon>
        <taxon>Ixodoidea</taxon>
        <taxon>Ixodidae</taxon>
        <taxon>Ixodinae</taxon>
        <taxon>Ixodes</taxon>
    </lineage>
</organism>
<accession>A0A0K8R4I9</accession>
<name>A0A0K8R4I9_IXORI</name>
<dbReference type="InterPro" id="IPR002970">
    <property type="entry name" value="Tick_his-bd"/>
</dbReference>
<dbReference type="InterPro" id="IPR012674">
    <property type="entry name" value="Calycin"/>
</dbReference>
<protein>
    <submittedName>
        <fullName evidence="3">Putative salivary lipocalin</fullName>
    </submittedName>
</protein>
<evidence type="ECO:0000256" key="1">
    <source>
        <dbReference type="SAM" id="MobiDB-lite"/>
    </source>
</evidence>
<dbReference type="EMBL" id="GADI01008424">
    <property type="protein sequence ID" value="JAA65384.1"/>
    <property type="molecule type" value="mRNA"/>
</dbReference>
<dbReference type="GO" id="GO:0030682">
    <property type="term" value="P:symbiont-mediated perturbation of host defenses"/>
    <property type="evidence" value="ECO:0007669"/>
    <property type="project" value="InterPro"/>
</dbReference>
<dbReference type="GO" id="GO:0043176">
    <property type="term" value="F:amine binding"/>
    <property type="evidence" value="ECO:0007669"/>
    <property type="project" value="InterPro"/>
</dbReference>
<dbReference type="Gene3D" id="2.40.128.20">
    <property type="match status" value="1"/>
</dbReference>
<dbReference type="SUPFAM" id="SSF50814">
    <property type="entry name" value="Lipocalins"/>
    <property type="match status" value="1"/>
</dbReference>
<feature type="region of interest" description="Disordered" evidence="1">
    <location>
        <begin position="196"/>
        <end position="237"/>
    </location>
</feature>
<dbReference type="Pfam" id="PF02098">
    <property type="entry name" value="His_binding"/>
    <property type="match status" value="1"/>
</dbReference>
<feature type="signal peptide" evidence="2">
    <location>
        <begin position="1"/>
        <end position="19"/>
    </location>
</feature>
<feature type="region of interest" description="Disordered" evidence="1">
    <location>
        <begin position="114"/>
        <end position="133"/>
    </location>
</feature>
<evidence type="ECO:0000313" key="3">
    <source>
        <dbReference type="EMBL" id="JAA65384.1"/>
    </source>
</evidence>
<sequence>MELVSCSILFCILVRLVNAKEGAIQIDEYPDYWQYQDIGRALNNSDKTSWLIYRTYSRDSGGSRHLCVYATVTKMGNPYTFEQGYIISNGEKNETRKTTLNANTFKKENVYTPDEERPHHNAMRVSRPEGNTGGKEYRLVYSDYKQCDILRVLDSGNGRDCELYIHDQVPNLTVPRECEAVYGNACGKDEDRFKQQVSDKSCRNKSEDTTSPPPIMTPPEEEPPEEKTTTSTPPPGC</sequence>
<dbReference type="AlphaFoldDB" id="A0A0K8R4I9"/>